<sequence length="157" mass="17497">MWFFEKVDKKPLLSWDHEVSHTFSTAGKHDISVTAISVIGQEKGLTTVRLSFDLLLDKENDNTKAWRKFFSQRLQATLSQSLNIHGNRLEVVVLRGLPTECDVSITPAPTNTSLTRAEIVTRLKGLVADGAVAIQLNKDATFRVTHVEVLPDRGNTD</sequence>
<dbReference type="AlphaFoldDB" id="A0A9W9YVY1"/>
<reference evidence="1" key="1">
    <citation type="submission" date="2023-01" db="EMBL/GenBank/DDBJ databases">
        <title>Genome assembly of the deep-sea coral Lophelia pertusa.</title>
        <authorList>
            <person name="Herrera S."/>
            <person name="Cordes E."/>
        </authorList>
    </citation>
    <scope>NUCLEOTIDE SEQUENCE</scope>
    <source>
        <strain evidence="1">USNM1676648</strain>
        <tissue evidence="1">Polyp</tissue>
    </source>
</reference>
<evidence type="ECO:0000313" key="2">
    <source>
        <dbReference type="Proteomes" id="UP001163046"/>
    </source>
</evidence>
<accession>A0A9W9YVY1</accession>
<gene>
    <name evidence="1" type="primary">SORCS1_1</name>
    <name evidence="1" type="ORF">OS493_032534</name>
</gene>
<evidence type="ECO:0000313" key="1">
    <source>
        <dbReference type="EMBL" id="KAJ7370360.1"/>
    </source>
</evidence>
<name>A0A9W9YVY1_9CNID</name>
<keyword evidence="2" id="KW-1185">Reference proteome</keyword>
<comment type="caution">
    <text evidence="1">The sequence shown here is derived from an EMBL/GenBank/DDBJ whole genome shotgun (WGS) entry which is preliminary data.</text>
</comment>
<dbReference type="Proteomes" id="UP001163046">
    <property type="component" value="Unassembled WGS sequence"/>
</dbReference>
<protein>
    <submittedName>
        <fullName evidence="1">VPS10 domain-containing receptor SorCS1</fullName>
    </submittedName>
</protein>
<proteinExistence type="predicted"/>
<dbReference type="EMBL" id="MU826866">
    <property type="protein sequence ID" value="KAJ7370360.1"/>
    <property type="molecule type" value="Genomic_DNA"/>
</dbReference>
<organism evidence="1 2">
    <name type="scientific">Desmophyllum pertusum</name>
    <dbReference type="NCBI Taxonomy" id="174260"/>
    <lineage>
        <taxon>Eukaryota</taxon>
        <taxon>Metazoa</taxon>
        <taxon>Cnidaria</taxon>
        <taxon>Anthozoa</taxon>
        <taxon>Hexacorallia</taxon>
        <taxon>Scleractinia</taxon>
        <taxon>Caryophylliina</taxon>
        <taxon>Caryophylliidae</taxon>
        <taxon>Desmophyllum</taxon>
    </lineage>
</organism>
<keyword evidence="1" id="KW-0675">Receptor</keyword>